<evidence type="ECO:0000313" key="4">
    <source>
        <dbReference type="Proteomes" id="UP001497472"/>
    </source>
</evidence>
<evidence type="ECO:0000256" key="2">
    <source>
        <dbReference type="SAM" id="SignalP"/>
    </source>
</evidence>
<reference evidence="3 4" key="1">
    <citation type="submission" date="2023-11" db="EMBL/GenBank/DDBJ databases">
        <authorList>
            <person name="Okamura Y."/>
        </authorList>
    </citation>
    <scope>NUCLEOTIDE SEQUENCE [LARGE SCALE GENOMIC DNA]</scope>
</reference>
<sequence>MVTHALVIVVAWAATVRSARYADYSGARMPYYHEEYDTQNSAGRDEYPERSPDAPVSLDYKYEEGSSGKEDKVSESVIDESDAWKSNKKNIAPIDVEDDYNNQHLYKYSNRDGSERKSKSSHAPIRNKPSFKRKKVYIDDERQSKSGRRRYVELNIDRDRENDIQSWEDGMQSLRVSKFKSRNPDVSNNLGRRVVARSGRRKARARSDEWVRMPDEDGVLSVDRDLSSENDDESLHRNMQQIGKAHVDDSFIPNPDTVKVGDKNYPSYEEYYDMKRALDIKKSLMSASRSRPTASEMPQLPPSRPTESWYRRANVPDVPLEVIKLPSSSKSTYPSSTITTKSTTTSKPIISITGSTVSNKNTSELSLAEKSRLSILKKAKKKEGAMSGSVTTKPPVLMQVTDRMQTLVMVEPPGSQLQRMQAREISDDSPDRIARAKRLMRHKLLSNAKNIHELTDNWDELVCDYIDVSLLKTTVVSTTTSMAERELSLVLSRKERAERVESTAGVPAPTLPQRALEPALYSAWNNFLISNQSQCITLSTFVILLLSLLHYLQNYTSCLLLHPYIVKNIINNSVLVLGMFCSQRHLATETELMEVERSQAVHCRRERRGAEARGGRASTSHRVTSAFHRRR</sequence>
<gene>
    <name evidence="3" type="ORF">LNINA_LOCUS12994</name>
</gene>
<proteinExistence type="predicted"/>
<dbReference type="EMBL" id="CAVLEF010000265">
    <property type="protein sequence ID" value="CAK1554047.1"/>
    <property type="molecule type" value="Genomic_DNA"/>
</dbReference>
<keyword evidence="2" id="KW-0732">Signal</keyword>
<accession>A0AAV1JZL9</accession>
<keyword evidence="4" id="KW-1185">Reference proteome</keyword>
<comment type="caution">
    <text evidence="3">The sequence shown here is derived from an EMBL/GenBank/DDBJ whole genome shotgun (WGS) entry which is preliminary data.</text>
</comment>
<name>A0AAV1JZL9_9NEOP</name>
<evidence type="ECO:0000313" key="3">
    <source>
        <dbReference type="EMBL" id="CAK1554047.1"/>
    </source>
</evidence>
<feature type="region of interest" description="Disordered" evidence="1">
    <location>
        <begin position="286"/>
        <end position="309"/>
    </location>
</feature>
<dbReference type="AlphaFoldDB" id="A0AAV1JZL9"/>
<feature type="signal peptide" evidence="2">
    <location>
        <begin position="1"/>
        <end position="18"/>
    </location>
</feature>
<feature type="region of interest" description="Disordered" evidence="1">
    <location>
        <begin position="39"/>
        <end position="77"/>
    </location>
</feature>
<dbReference type="Proteomes" id="UP001497472">
    <property type="component" value="Unassembled WGS sequence"/>
</dbReference>
<feature type="compositionally biased region" description="Basic and acidic residues" evidence="1">
    <location>
        <begin position="60"/>
        <end position="74"/>
    </location>
</feature>
<feature type="compositionally biased region" description="Basic and acidic residues" evidence="1">
    <location>
        <begin position="43"/>
        <end position="52"/>
    </location>
</feature>
<organism evidence="3 4">
    <name type="scientific">Leptosia nina</name>
    <dbReference type="NCBI Taxonomy" id="320188"/>
    <lineage>
        <taxon>Eukaryota</taxon>
        <taxon>Metazoa</taxon>
        <taxon>Ecdysozoa</taxon>
        <taxon>Arthropoda</taxon>
        <taxon>Hexapoda</taxon>
        <taxon>Insecta</taxon>
        <taxon>Pterygota</taxon>
        <taxon>Neoptera</taxon>
        <taxon>Endopterygota</taxon>
        <taxon>Lepidoptera</taxon>
        <taxon>Glossata</taxon>
        <taxon>Ditrysia</taxon>
        <taxon>Papilionoidea</taxon>
        <taxon>Pieridae</taxon>
        <taxon>Pierinae</taxon>
        <taxon>Leptosia</taxon>
    </lineage>
</organism>
<protein>
    <submittedName>
        <fullName evidence="3">Uncharacterized protein</fullName>
    </submittedName>
</protein>
<evidence type="ECO:0000256" key="1">
    <source>
        <dbReference type="SAM" id="MobiDB-lite"/>
    </source>
</evidence>
<feature type="compositionally biased region" description="Basic and acidic residues" evidence="1">
    <location>
        <begin position="109"/>
        <end position="118"/>
    </location>
</feature>
<feature type="region of interest" description="Disordered" evidence="1">
    <location>
        <begin position="108"/>
        <end position="144"/>
    </location>
</feature>
<feature type="region of interest" description="Disordered" evidence="1">
    <location>
        <begin position="606"/>
        <end position="631"/>
    </location>
</feature>
<feature type="chain" id="PRO_5043370756" evidence="2">
    <location>
        <begin position="19"/>
        <end position="631"/>
    </location>
</feature>